<proteinExistence type="predicted"/>
<dbReference type="Gene3D" id="1.10.510.10">
    <property type="entry name" value="Transferase(Phosphotransferase) domain 1"/>
    <property type="match status" value="2"/>
</dbReference>
<dbReference type="Proteomes" id="UP000472262">
    <property type="component" value="Unassembled WGS sequence"/>
</dbReference>
<dbReference type="GO" id="GO:0004674">
    <property type="term" value="F:protein serine/threonine kinase activity"/>
    <property type="evidence" value="ECO:0007669"/>
    <property type="project" value="UniProtKB-KW"/>
</dbReference>
<evidence type="ECO:0000313" key="8">
    <source>
        <dbReference type="Ensembl" id="ENSSGRP00000111056.1"/>
    </source>
</evidence>
<keyword evidence="6" id="KW-0472">Membrane</keyword>
<dbReference type="GO" id="GO:0045773">
    <property type="term" value="P:positive regulation of axon extension"/>
    <property type="evidence" value="ECO:0007669"/>
    <property type="project" value="TreeGrafter"/>
</dbReference>
<dbReference type="InterPro" id="IPR000719">
    <property type="entry name" value="Prot_kinase_dom"/>
</dbReference>
<accession>A0A672TBN3</accession>
<organism evidence="8 9">
    <name type="scientific">Sinocyclocheilus grahami</name>
    <name type="common">Dianchi golden-line fish</name>
    <name type="synonym">Barbus grahami</name>
    <dbReference type="NCBI Taxonomy" id="75366"/>
    <lineage>
        <taxon>Eukaryota</taxon>
        <taxon>Metazoa</taxon>
        <taxon>Chordata</taxon>
        <taxon>Craniata</taxon>
        <taxon>Vertebrata</taxon>
        <taxon>Euteleostomi</taxon>
        <taxon>Actinopterygii</taxon>
        <taxon>Neopterygii</taxon>
        <taxon>Teleostei</taxon>
        <taxon>Ostariophysi</taxon>
        <taxon>Cypriniformes</taxon>
        <taxon>Cyprinidae</taxon>
        <taxon>Cyprininae</taxon>
        <taxon>Sinocyclocheilus</taxon>
    </lineage>
</organism>
<dbReference type="Pfam" id="PF00069">
    <property type="entry name" value="Pkinase"/>
    <property type="match status" value="1"/>
</dbReference>
<name>A0A672TBN3_SINGR</name>
<evidence type="ECO:0000256" key="1">
    <source>
        <dbReference type="ARBA" id="ARBA00022527"/>
    </source>
</evidence>
<dbReference type="AlphaFoldDB" id="A0A672TBN3"/>
<dbReference type="GO" id="GO:0005634">
    <property type="term" value="C:nucleus"/>
    <property type="evidence" value="ECO:0007669"/>
    <property type="project" value="TreeGrafter"/>
</dbReference>
<keyword evidence="2" id="KW-0808">Transferase</keyword>
<dbReference type="Gene3D" id="3.30.200.20">
    <property type="entry name" value="Phosphorylase Kinase, domain 1"/>
    <property type="match status" value="1"/>
</dbReference>
<reference evidence="8" key="2">
    <citation type="submission" date="2025-09" db="UniProtKB">
        <authorList>
            <consortium name="Ensembl"/>
        </authorList>
    </citation>
    <scope>IDENTIFICATION</scope>
</reference>
<keyword evidence="5" id="KW-0067">ATP-binding</keyword>
<evidence type="ECO:0000313" key="9">
    <source>
        <dbReference type="Proteomes" id="UP000472262"/>
    </source>
</evidence>
<evidence type="ECO:0000256" key="5">
    <source>
        <dbReference type="ARBA" id="ARBA00022840"/>
    </source>
</evidence>
<keyword evidence="4" id="KW-0418">Kinase</keyword>
<dbReference type="GO" id="GO:0050773">
    <property type="term" value="P:regulation of dendrite development"/>
    <property type="evidence" value="ECO:0007669"/>
    <property type="project" value="TreeGrafter"/>
</dbReference>
<dbReference type="InterPro" id="IPR011009">
    <property type="entry name" value="Kinase-like_dom_sf"/>
</dbReference>
<evidence type="ECO:0000256" key="2">
    <source>
        <dbReference type="ARBA" id="ARBA00022679"/>
    </source>
</evidence>
<keyword evidence="6" id="KW-1133">Transmembrane helix</keyword>
<dbReference type="GO" id="GO:0032839">
    <property type="term" value="C:dendrite cytoplasm"/>
    <property type="evidence" value="ECO:0007669"/>
    <property type="project" value="TreeGrafter"/>
</dbReference>
<evidence type="ECO:0000259" key="7">
    <source>
        <dbReference type="PROSITE" id="PS50011"/>
    </source>
</evidence>
<dbReference type="InParanoid" id="A0A672TBN3"/>
<evidence type="ECO:0000256" key="4">
    <source>
        <dbReference type="ARBA" id="ARBA00022777"/>
    </source>
</evidence>
<reference evidence="8" key="1">
    <citation type="submission" date="2025-08" db="UniProtKB">
        <authorList>
            <consortium name="Ensembl"/>
        </authorList>
    </citation>
    <scope>IDENTIFICATION</scope>
</reference>
<evidence type="ECO:0000256" key="3">
    <source>
        <dbReference type="ARBA" id="ARBA00022741"/>
    </source>
</evidence>
<evidence type="ECO:0000256" key="6">
    <source>
        <dbReference type="SAM" id="Phobius"/>
    </source>
</evidence>
<dbReference type="PROSITE" id="PS50011">
    <property type="entry name" value="PROTEIN_KINASE_DOM"/>
    <property type="match status" value="1"/>
</dbReference>
<keyword evidence="9" id="KW-1185">Reference proteome</keyword>
<feature type="domain" description="Protein kinase" evidence="7">
    <location>
        <begin position="1"/>
        <end position="253"/>
    </location>
</feature>
<feature type="transmembrane region" description="Helical" evidence="6">
    <location>
        <begin position="198"/>
        <end position="218"/>
    </location>
</feature>
<dbReference type="InterPro" id="IPR050108">
    <property type="entry name" value="CDK"/>
</dbReference>
<keyword evidence="3" id="KW-0547">Nucleotide-binding</keyword>
<protein>
    <recommendedName>
        <fullName evidence="7">Protein kinase domain-containing protein</fullName>
    </recommendedName>
</protein>
<keyword evidence="6" id="KW-0812">Transmembrane</keyword>
<dbReference type="Ensembl" id="ENSSGRT00000117972.1">
    <property type="protein sequence ID" value="ENSSGRP00000111056.1"/>
    <property type="gene ID" value="ENSSGRG00000054619.1"/>
</dbReference>
<dbReference type="PANTHER" id="PTHR24056:SF547">
    <property type="entry name" value="CYCLIN DEPENDENT KINASE LIKE 5 LONG"/>
    <property type="match status" value="1"/>
</dbReference>
<dbReference type="GO" id="GO:0005524">
    <property type="term" value="F:ATP binding"/>
    <property type="evidence" value="ECO:0007669"/>
    <property type="project" value="UniProtKB-KW"/>
</dbReference>
<dbReference type="SMART" id="SM00220">
    <property type="entry name" value="S_TKc"/>
    <property type="match status" value="1"/>
</dbReference>
<dbReference type="PANTHER" id="PTHR24056">
    <property type="entry name" value="CELL DIVISION PROTEIN KINASE"/>
    <property type="match status" value="1"/>
</dbReference>
<dbReference type="SUPFAM" id="SSF56112">
    <property type="entry name" value="Protein kinase-like (PK-like)"/>
    <property type="match status" value="1"/>
</dbReference>
<sequence length="253" mass="29223">SQKYIEWVKIIDFSFMPKIIRILKNEEVKETTLRELKMLRTLKQDNIVELKEAFRRRGKLYLVFEYVEKELPNGAPPDKVRSYIFQLIKAIHWCHKNEIVHRGMTVSVFLIDCLHLCQFLTYICLLLGSHRAPYGKAVDMWSVGCTLGELSDGQPLFPGESEIDQLFTIQKVLGPLPPEQMKLFYNNPRFAGLRVRTCLLLCPVLFCTFLSSALLSYGTDPSILNKWLSMTHVSLCASVKHNWLCLDRADHST</sequence>
<keyword evidence="1" id="KW-0723">Serine/threonine-protein kinase</keyword>